<comment type="caution">
    <text evidence="2">The sequence shown here is derived from an EMBL/GenBank/DDBJ whole genome shotgun (WGS) entry which is preliminary data.</text>
</comment>
<keyword evidence="3" id="KW-1185">Reference proteome</keyword>
<name>A0ABQ6JE95_9ACTN</name>
<reference evidence="3" key="1">
    <citation type="journal article" date="2019" name="Int. J. Syst. Evol. Microbiol.">
        <title>The Global Catalogue of Microorganisms (GCM) 10K type strain sequencing project: providing services to taxonomists for standard genome sequencing and annotation.</title>
        <authorList>
            <consortium name="The Broad Institute Genomics Platform"/>
            <consortium name="The Broad Institute Genome Sequencing Center for Infectious Disease"/>
            <person name="Wu L."/>
            <person name="Ma J."/>
        </authorList>
    </citation>
    <scope>NUCLEOTIDE SEQUENCE [LARGE SCALE GENOMIC DNA]</scope>
    <source>
        <strain evidence="3">NBRC 108730</strain>
    </source>
</reference>
<feature type="region of interest" description="Disordered" evidence="1">
    <location>
        <begin position="36"/>
        <end position="60"/>
    </location>
</feature>
<gene>
    <name evidence="2" type="ORF">GCM10025868_17670</name>
</gene>
<protein>
    <submittedName>
        <fullName evidence="2">Uncharacterized protein</fullName>
    </submittedName>
</protein>
<proteinExistence type="predicted"/>
<evidence type="ECO:0000313" key="2">
    <source>
        <dbReference type="EMBL" id="GMA86517.1"/>
    </source>
</evidence>
<organism evidence="2 3">
    <name type="scientific">Angustibacter aerolatus</name>
    <dbReference type="NCBI Taxonomy" id="1162965"/>
    <lineage>
        <taxon>Bacteria</taxon>
        <taxon>Bacillati</taxon>
        <taxon>Actinomycetota</taxon>
        <taxon>Actinomycetes</taxon>
        <taxon>Kineosporiales</taxon>
        <taxon>Kineosporiaceae</taxon>
    </lineage>
</organism>
<dbReference type="EMBL" id="BSUZ01000001">
    <property type="protein sequence ID" value="GMA86517.1"/>
    <property type="molecule type" value="Genomic_DNA"/>
</dbReference>
<evidence type="ECO:0000313" key="3">
    <source>
        <dbReference type="Proteomes" id="UP001157017"/>
    </source>
</evidence>
<evidence type="ECO:0000256" key="1">
    <source>
        <dbReference type="SAM" id="MobiDB-lite"/>
    </source>
</evidence>
<dbReference type="Proteomes" id="UP001157017">
    <property type="component" value="Unassembled WGS sequence"/>
</dbReference>
<sequence>MTAKSPFSRLDEVHVAEAELVAEERQPVLVRHRRALGQHRDARGVGRGGPGQQQPRLADQVEPGVGERDLLLELGAAGGPLREALREHQRVVAEHQAVRRERGAVDAVRQRGVDPGERVVEARPEGPAGVVLGLDETLVGAVVHRVAVHHMWGTSSGMS</sequence>
<accession>A0ABQ6JE95</accession>